<evidence type="ECO:0008006" key="5">
    <source>
        <dbReference type="Google" id="ProtNLM"/>
    </source>
</evidence>
<dbReference type="PANTHER" id="PTHR46112">
    <property type="entry name" value="AMINOPEPTIDASE"/>
    <property type="match status" value="1"/>
</dbReference>
<dbReference type="Pfam" id="PF01321">
    <property type="entry name" value="Creatinase_N"/>
    <property type="match status" value="1"/>
</dbReference>
<sequence>MNQARLARVLRNMERDGLTQIVISSTASVYYLTGYWVEPMERMLALYIRADGTCRLFANALFALEPQEGLELVLHQDSDAPTAALSAALLPGTLGVDKAWPSKFLIALLAARPDVTPVLGSAPVDDARKYKDADEIAAMRRASQINDQVVEAAIAAVRAGAVESELAAYVEGLYRQHGADRSGEGQLVCFGPNGADPHHAPNGTVLRDGDSVVLDIFIPIRRYWCDMTRTVFFRSVSDEGRRVYETVKAANLAAEAVIRPGVPMKDIDRAARKLIEDAGYGPFFTHRLGHGCGLDCHEPPDNSASSPAVAEPGMVFSVEPGIYLPGKLGVRIEDLVLVTEDGCEVLNHASKELRVVD</sequence>
<gene>
    <name evidence="3" type="ORF">HMPREF9460_02320</name>
</gene>
<dbReference type="HOGENOM" id="CLU_017266_4_1_9"/>
<name>A0A096DBY2_FLAPL</name>
<dbReference type="PATRIC" id="fig|742738.3.peg.2388"/>
<dbReference type="InterPro" id="IPR000994">
    <property type="entry name" value="Pept_M24"/>
</dbReference>
<organism evidence="3 4">
    <name type="scientific">Flavonifractor plautii 1_3_50AFAA</name>
    <dbReference type="NCBI Taxonomy" id="742738"/>
    <lineage>
        <taxon>Bacteria</taxon>
        <taxon>Bacillati</taxon>
        <taxon>Bacillota</taxon>
        <taxon>Clostridia</taxon>
        <taxon>Eubacteriales</taxon>
        <taxon>Oscillospiraceae</taxon>
        <taxon>Flavonifractor</taxon>
    </lineage>
</organism>
<dbReference type="Gene3D" id="3.90.230.10">
    <property type="entry name" value="Creatinase/methionine aminopeptidase superfamily"/>
    <property type="match status" value="1"/>
</dbReference>
<protein>
    <recommendedName>
        <fullName evidence="5">Peptidase M24 domain-containing protein</fullName>
    </recommendedName>
</protein>
<evidence type="ECO:0000313" key="3">
    <source>
        <dbReference type="EMBL" id="KGF55034.1"/>
    </source>
</evidence>
<comment type="caution">
    <text evidence="3">The sequence shown here is derived from an EMBL/GenBank/DDBJ whole genome shotgun (WGS) entry which is preliminary data.</text>
</comment>
<dbReference type="Gene3D" id="3.40.350.10">
    <property type="entry name" value="Creatinase/prolidase N-terminal domain"/>
    <property type="match status" value="1"/>
</dbReference>
<dbReference type="InterPro" id="IPR036005">
    <property type="entry name" value="Creatinase/aminopeptidase-like"/>
</dbReference>
<dbReference type="Proteomes" id="UP000029585">
    <property type="component" value="Unassembled WGS sequence"/>
</dbReference>
<evidence type="ECO:0000259" key="1">
    <source>
        <dbReference type="Pfam" id="PF00557"/>
    </source>
</evidence>
<dbReference type="InterPro" id="IPR029149">
    <property type="entry name" value="Creatin/AminoP/Spt16_N"/>
</dbReference>
<dbReference type="RefSeq" id="WP_009261232.1">
    <property type="nucleotide sequence ID" value="NZ_KN174163.1"/>
</dbReference>
<dbReference type="EMBL" id="ADLO01000068">
    <property type="protein sequence ID" value="KGF55034.1"/>
    <property type="molecule type" value="Genomic_DNA"/>
</dbReference>
<dbReference type="SUPFAM" id="SSF53092">
    <property type="entry name" value="Creatinase/prolidase N-terminal domain"/>
    <property type="match status" value="1"/>
</dbReference>
<proteinExistence type="predicted"/>
<evidence type="ECO:0000259" key="2">
    <source>
        <dbReference type="Pfam" id="PF01321"/>
    </source>
</evidence>
<feature type="domain" description="Peptidase M24" evidence="1">
    <location>
        <begin position="138"/>
        <end position="340"/>
    </location>
</feature>
<dbReference type="InterPro" id="IPR000587">
    <property type="entry name" value="Creatinase_N"/>
</dbReference>
<keyword evidence="4" id="KW-1185">Reference proteome</keyword>
<dbReference type="InterPro" id="IPR050659">
    <property type="entry name" value="Peptidase_M24B"/>
</dbReference>
<evidence type="ECO:0000313" key="4">
    <source>
        <dbReference type="Proteomes" id="UP000029585"/>
    </source>
</evidence>
<dbReference type="PANTHER" id="PTHR46112:SF3">
    <property type="entry name" value="AMINOPEPTIDASE YPDF"/>
    <property type="match status" value="1"/>
</dbReference>
<dbReference type="AlphaFoldDB" id="A0A096DBY2"/>
<dbReference type="SUPFAM" id="SSF55920">
    <property type="entry name" value="Creatinase/aminopeptidase"/>
    <property type="match status" value="1"/>
</dbReference>
<dbReference type="Pfam" id="PF00557">
    <property type="entry name" value="Peptidase_M24"/>
    <property type="match status" value="1"/>
</dbReference>
<reference evidence="3 4" key="1">
    <citation type="submission" date="2011-08" db="EMBL/GenBank/DDBJ databases">
        <title>The Genome Sequence of Clostridium orbiscindens 1_3_50AFAA.</title>
        <authorList>
            <consortium name="The Broad Institute Genome Sequencing Platform"/>
            <person name="Earl A."/>
            <person name="Ward D."/>
            <person name="Feldgarden M."/>
            <person name="Gevers D."/>
            <person name="Daigneault M."/>
            <person name="Strauss J."/>
            <person name="Allen-Vercoe E."/>
            <person name="Young S.K."/>
            <person name="Zeng Q."/>
            <person name="Gargeya S."/>
            <person name="Fitzgerald M."/>
            <person name="Haas B."/>
            <person name="Abouelleil A."/>
            <person name="Alvarado L."/>
            <person name="Arachchi H.M."/>
            <person name="Berlin A."/>
            <person name="Brown A."/>
            <person name="Chapman S.B."/>
            <person name="Chen Z."/>
            <person name="Dunbar C."/>
            <person name="Freedman E."/>
            <person name="Gearin G."/>
            <person name="Gellesch M."/>
            <person name="Goldberg J."/>
            <person name="Griggs A."/>
            <person name="Gujja S."/>
            <person name="Heiman D."/>
            <person name="Howarth C."/>
            <person name="Larson L."/>
            <person name="Lui A."/>
            <person name="MacDonald P.J.P."/>
            <person name="Montmayeur A."/>
            <person name="Murphy C."/>
            <person name="Neiman D."/>
            <person name="Pearson M."/>
            <person name="Priest M."/>
            <person name="Roberts A."/>
            <person name="Saif S."/>
            <person name="Shea T."/>
            <person name="Shenoy N."/>
            <person name="Sisk P."/>
            <person name="Stolte C."/>
            <person name="Sykes S."/>
            <person name="Wortman J."/>
            <person name="Nusbaum C."/>
            <person name="Birren B."/>
        </authorList>
    </citation>
    <scope>NUCLEOTIDE SEQUENCE [LARGE SCALE GENOMIC DNA]</scope>
    <source>
        <strain evidence="3 4">1_3_50AFAA</strain>
    </source>
</reference>
<accession>A0A096DBY2</accession>
<dbReference type="eggNOG" id="COG0006">
    <property type="taxonomic scope" value="Bacteria"/>
</dbReference>
<feature type="domain" description="Creatinase N-terminal" evidence="2">
    <location>
        <begin position="5"/>
        <end position="128"/>
    </location>
</feature>